<reference evidence="2" key="2">
    <citation type="submission" date="2020-02" db="EMBL/GenBank/DDBJ databases">
        <title>Identification and distribution of gene clusters putatively required for synthesis of sphingolipid metabolism inhibitors in phylogenetically diverse species of the filamentous fungus Fusarium.</title>
        <authorList>
            <person name="Kim H.-S."/>
            <person name="Busman M."/>
            <person name="Brown D.W."/>
            <person name="Divon H."/>
            <person name="Uhlig S."/>
            <person name="Proctor R.H."/>
        </authorList>
    </citation>
    <scope>NUCLEOTIDE SEQUENCE</scope>
    <source>
        <strain evidence="2">NRRL 25174</strain>
    </source>
</reference>
<organism evidence="2 3">
    <name type="scientific">Fusarium beomiforme</name>
    <dbReference type="NCBI Taxonomy" id="44412"/>
    <lineage>
        <taxon>Eukaryota</taxon>
        <taxon>Fungi</taxon>
        <taxon>Dikarya</taxon>
        <taxon>Ascomycota</taxon>
        <taxon>Pezizomycotina</taxon>
        <taxon>Sordariomycetes</taxon>
        <taxon>Hypocreomycetidae</taxon>
        <taxon>Hypocreales</taxon>
        <taxon>Nectriaceae</taxon>
        <taxon>Fusarium</taxon>
        <taxon>Fusarium burgessii species complex</taxon>
    </lineage>
</organism>
<keyword evidence="1" id="KW-0732">Signal</keyword>
<evidence type="ECO:0000313" key="2">
    <source>
        <dbReference type="EMBL" id="KAF4337216.1"/>
    </source>
</evidence>
<keyword evidence="3" id="KW-1185">Reference proteome</keyword>
<dbReference type="OrthoDB" id="5099141at2759"/>
<reference evidence="2" key="1">
    <citation type="journal article" date="2017" name="Mycologia">
        <title>Fusarium algeriense, sp. nov., a novel toxigenic crown rot pathogen of durum wheat from Algeria is nested in the Fusarium burgessii species complex.</title>
        <authorList>
            <person name="Laraba I."/>
            <person name="Keddad A."/>
            <person name="Boureghda H."/>
            <person name="Abdallah N."/>
            <person name="Vaughan M.M."/>
            <person name="Proctor R.H."/>
            <person name="Busman M."/>
            <person name="O'Donnell K."/>
        </authorList>
    </citation>
    <scope>NUCLEOTIDE SEQUENCE</scope>
    <source>
        <strain evidence="2">NRRL 25174</strain>
    </source>
</reference>
<comment type="caution">
    <text evidence="2">The sequence shown here is derived from an EMBL/GenBank/DDBJ whole genome shotgun (WGS) entry which is preliminary data.</text>
</comment>
<dbReference type="Proteomes" id="UP000730481">
    <property type="component" value="Unassembled WGS sequence"/>
</dbReference>
<protein>
    <submittedName>
        <fullName evidence="2">Uncharacterized protein</fullName>
    </submittedName>
</protein>
<feature type="signal peptide" evidence="1">
    <location>
        <begin position="1"/>
        <end position="16"/>
    </location>
</feature>
<dbReference type="AlphaFoldDB" id="A0A9P5AEN6"/>
<accession>A0A9P5AEN6</accession>
<feature type="chain" id="PRO_5040352100" evidence="1">
    <location>
        <begin position="17"/>
        <end position="454"/>
    </location>
</feature>
<sequence length="454" mass="50299">MKSTTALVALAVTVNASSLPKREEQDDKVPKIWSNKDTLCKGWLLNTPEEAERLWVESEAGVELDIFLQTQWEHEHNWLMNLENRVMKGTDGKSGAAGCGVVGNKCDPMNGMECTKQYEEFGVEDDILSKNSYWIFQAAKGVHSKLNTLRELLSDETLISGLNIGMMVKDFGGNEDDTGDIVKWLSAAMAMGGALSGLVPNPGIAAGFYVLGGIFSIFTNLDQEEIDQATISASLSKLFEKSVGRIKDTMRIVMGGGTEEEYNSLPDPRPDPWFKSRITKFFATGWFLLDDKSEAVQIALRSVSGNIQPKVANNVMKAASFHLVADKRLTSRDDCGYATGRQWMALREGEEYCFYIMRHDPKPNRVGDWAEVAGEVYDKMAGYGLWNREVYYRAILDCALSPNDNVDLGSIVGGTIPTCYFDLPAVFIDKDHEIGCGDPFTTQECNYISATTIE</sequence>
<gene>
    <name evidence="2" type="ORF">FBEOM_8909</name>
</gene>
<name>A0A9P5AEN6_9HYPO</name>
<proteinExistence type="predicted"/>
<evidence type="ECO:0000313" key="3">
    <source>
        <dbReference type="Proteomes" id="UP000730481"/>
    </source>
</evidence>
<dbReference type="EMBL" id="PVQB02000434">
    <property type="protein sequence ID" value="KAF4337216.1"/>
    <property type="molecule type" value="Genomic_DNA"/>
</dbReference>
<evidence type="ECO:0000256" key="1">
    <source>
        <dbReference type="SAM" id="SignalP"/>
    </source>
</evidence>